<accession>A0A1E4T7I4</accession>
<evidence type="ECO:0000313" key="1">
    <source>
        <dbReference type="EMBL" id="ODV87702.1"/>
    </source>
</evidence>
<sequence>MDTTSTFIKLMAKLPLELQYRVMSFIEWDEYPVEALLQLTLYGSSLLKSTLAEQLLKKIEWDSYTIRIGLGFEIEIDSFSFEMLLDVMKRIRSQTNMQSRYVTETLNILSLQIVKDYQFKTIFDNTKHLEISDFESVTRLISFNTNYLKKIKRCKINRLMGVNLDHLELLLNENIEVLEVFSEQYGDNDLKYLEIFFEKLKSINLEQKDLKIILDVRGVSLHRYDFNSLPSFKVPNLHTSLDIESTGSLENRQLSKFISKAFGLESITRLSIYFDDAELNEILFLENLKNLKVLKLSENFKLGSNSRSPVLNLDELDLSDGYANLSNVMAKKMVLEDCEIHRNNIPEGVEKLIETSSLDWDIVRLPLSLIKLDIRLRNDGLEISFENNIDVFKDLLNLKELTIFEFAGSPKLSLPPNLQYFDFKLYRSYSNDFIDFDLPGSLRTLAGYTNVLNHFSKENVPINLETYIVYIKVAGANYVDIMLPKSGLKFLILERLEVDAEGEDDFENVSLRLYNIKSLLEIEVVGDFTESVSVMAPNDDPEDLDKIKILD</sequence>
<keyword evidence="2" id="KW-1185">Reference proteome</keyword>
<gene>
    <name evidence="1" type="ORF">CANARDRAFT_173622</name>
</gene>
<reference evidence="2" key="1">
    <citation type="submission" date="2016-04" db="EMBL/GenBank/DDBJ databases">
        <title>Comparative genomics of biotechnologically important yeasts.</title>
        <authorList>
            <consortium name="DOE Joint Genome Institute"/>
            <person name="Riley R."/>
            <person name="Haridas S."/>
            <person name="Wolfe K.H."/>
            <person name="Lopes M.R."/>
            <person name="Hittinger C.T."/>
            <person name="Goker M."/>
            <person name="Salamov A."/>
            <person name="Wisecaver J."/>
            <person name="Long T.M."/>
            <person name="Aerts A.L."/>
            <person name="Barry K."/>
            <person name="Choi C."/>
            <person name="Clum A."/>
            <person name="Coughlan A.Y."/>
            <person name="Deshpande S."/>
            <person name="Douglass A.P."/>
            <person name="Hanson S.J."/>
            <person name="Klenk H.-P."/>
            <person name="Labutti K."/>
            <person name="Lapidus A."/>
            <person name="Lindquist E."/>
            <person name="Lipzen A."/>
            <person name="Meier-Kolthoff J.P."/>
            <person name="Ohm R.A."/>
            <person name="Otillar R.P."/>
            <person name="Pangilinan J."/>
            <person name="Peng Y."/>
            <person name="Rokas A."/>
            <person name="Rosa C.A."/>
            <person name="Scheuner C."/>
            <person name="Sibirny A.A."/>
            <person name="Slot J.C."/>
            <person name="Stielow J.B."/>
            <person name="Sun H."/>
            <person name="Kurtzman C.P."/>
            <person name="Blackwell M."/>
            <person name="Grigoriev I.V."/>
            <person name="Jeffries T.W."/>
        </authorList>
    </citation>
    <scope>NUCLEOTIDE SEQUENCE [LARGE SCALE GENOMIC DNA]</scope>
    <source>
        <strain evidence="2">NRRL YB-2248</strain>
    </source>
</reference>
<organism evidence="1 2">
    <name type="scientific">[Candida] arabinofermentans NRRL YB-2248</name>
    <dbReference type="NCBI Taxonomy" id="983967"/>
    <lineage>
        <taxon>Eukaryota</taxon>
        <taxon>Fungi</taxon>
        <taxon>Dikarya</taxon>
        <taxon>Ascomycota</taxon>
        <taxon>Saccharomycotina</taxon>
        <taxon>Pichiomycetes</taxon>
        <taxon>Pichiales</taxon>
        <taxon>Pichiaceae</taxon>
        <taxon>Ogataea</taxon>
        <taxon>Ogataea/Candida clade</taxon>
    </lineage>
</organism>
<protein>
    <recommendedName>
        <fullName evidence="3">F-box domain-containing protein</fullName>
    </recommendedName>
</protein>
<name>A0A1E4T7I4_9ASCO</name>
<dbReference type="AlphaFoldDB" id="A0A1E4T7I4"/>
<evidence type="ECO:0000313" key="2">
    <source>
        <dbReference type="Proteomes" id="UP000094801"/>
    </source>
</evidence>
<proteinExistence type="predicted"/>
<dbReference type="EMBL" id="KV453847">
    <property type="protein sequence ID" value="ODV87702.1"/>
    <property type="molecule type" value="Genomic_DNA"/>
</dbReference>
<evidence type="ECO:0008006" key="3">
    <source>
        <dbReference type="Google" id="ProtNLM"/>
    </source>
</evidence>
<dbReference type="Proteomes" id="UP000094801">
    <property type="component" value="Unassembled WGS sequence"/>
</dbReference>